<dbReference type="Proteomes" id="UP000002415">
    <property type="component" value="Chromosome"/>
</dbReference>
<dbReference type="NCBIfam" id="TIGR03367">
    <property type="entry name" value="queuosine_QueD"/>
    <property type="match status" value="1"/>
</dbReference>
<dbReference type="PANTHER" id="PTHR12589:SF7">
    <property type="entry name" value="6-PYRUVOYL TETRAHYDROBIOPTERIN SYNTHASE"/>
    <property type="match status" value="1"/>
</dbReference>
<evidence type="ECO:0000256" key="9">
    <source>
        <dbReference type="PIRSR" id="PIRSR006113-1"/>
    </source>
</evidence>
<dbReference type="GO" id="GO:0070497">
    <property type="term" value="F:6-carboxytetrahydropterin synthase activity"/>
    <property type="evidence" value="ECO:0007669"/>
    <property type="project" value="UniProtKB-EC"/>
</dbReference>
<dbReference type="PANTHER" id="PTHR12589">
    <property type="entry name" value="PYRUVOYL TETRAHYDROBIOPTERIN SYNTHASE"/>
    <property type="match status" value="1"/>
</dbReference>
<feature type="binding site" evidence="10">
    <location>
        <position position="29"/>
    </location>
    <ligand>
        <name>Zn(2+)</name>
        <dbReference type="ChEBI" id="CHEBI:29105"/>
    </ligand>
</feature>
<keyword evidence="6 8" id="KW-0456">Lyase</keyword>
<feature type="active site" description="Charge relay system" evidence="9">
    <location>
        <position position="108"/>
    </location>
</feature>
<dbReference type="RefSeq" id="WP_011994904.1">
    <property type="nucleotide sequence ID" value="NC_009718.1"/>
</dbReference>
<reference evidence="11 12" key="2">
    <citation type="journal article" date="2009" name="Proc. Natl. Acad. Sci. U.S.A.">
        <title>On the chimeric nature, thermophilic origin, and phylogenetic placement of the Thermotogales.</title>
        <authorList>
            <person name="Zhaxybayeva O."/>
            <person name="Swithers K.S."/>
            <person name="Lapierre P."/>
            <person name="Fournier G.P."/>
            <person name="Bickhart D.M."/>
            <person name="DeBoy R.T."/>
            <person name="Nelson K.E."/>
            <person name="Nesbo C.L."/>
            <person name="Doolittle W.F."/>
            <person name="Gogarten J.P."/>
            <person name="Noll K.M."/>
        </authorList>
    </citation>
    <scope>NUCLEOTIDE SEQUENCE [LARGE SCALE GENOMIC DNA]</scope>
    <source>
        <strain evidence="12">ATCC 35602 / DSM 5306 / Rt17-B1</strain>
    </source>
</reference>
<keyword evidence="5 8" id="KW-0862">Zinc</keyword>
<evidence type="ECO:0000313" key="11">
    <source>
        <dbReference type="EMBL" id="ABS61613.1"/>
    </source>
</evidence>
<evidence type="ECO:0000256" key="3">
    <source>
        <dbReference type="ARBA" id="ARBA00018141"/>
    </source>
</evidence>
<accession>A7HNY0</accession>
<comment type="cofactor">
    <cofactor evidence="8 10">
        <name>Zn(2+)</name>
        <dbReference type="ChEBI" id="CHEBI:29105"/>
    </cofactor>
    <text evidence="8 10">Binds 1 zinc ion per subunit.</text>
</comment>
<dbReference type="InterPro" id="IPR007115">
    <property type="entry name" value="6-PTP_synth/QueD"/>
</dbReference>
<keyword evidence="8" id="KW-0671">Queuosine biosynthesis</keyword>
<feature type="active site" description="Charge relay system" evidence="9">
    <location>
        <position position="67"/>
    </location>
</feature>
<evidence type="ECO:0000256" key="4">
    <source>
        <dbReference type="ARBA" id="ARBA00022723"/>
    </source>
</evidence>
<comment type="pathway">
    <text evidence="1 8">Purine metabolism; 7-cyano-7-deazaguanine biosynthesis.</text>
</comment>
<feature type="binding site" evidence="10">
    <location>
        <position position="14"/>
    </location>
    <ligand>
        <name>Zn(2+)</name>
        <dbReference type="ChEBI" id="CHEBI:29105"/>
    </ligand>
</feature>
<dbReference type="GO" id="GO:0046872">
    <property type="term" value="F:metal ion binding"/>
    <property type="evidence" value="ECO:0007669"/>
    <property type="project" value="UniProtKB-KW"/>
</dbReference>
<evidence type="ECO:0000256" key="2">
    <source>
        <dbReference type="ARBA" id="ARBA00008900"/>
    </source>
</evidence>
<dbReference type="Pfam" id="PF01242">
    <property type="entry name" value="PTPS"/>
    <property type="match status" value="1"/>
</dbReference>
<proteinExistence type="inferred from homology"/>
<feature type="active site" description="Proton acceptor" evidence="9">
    <location>
        <position position="23"/>
    </location>
</feature>
<dbReference type="EC" id="4.-.-.-" evidence="8"/>
<evidence type="ECO:0000256" key="6">
    <source>
        <dbReference type="ARBA" id="ARBA00023239"/>
    </source>
</evidence>
<dbReference type="KEGG" id="fno:Fnod_1780"/>
<dbReference type="SUPFAM" id="SSF55620">
    <property type="entry name" value="Tetrahydrobiopterin biosynthesis enzymes-like"/>
    <property type="match status" value="1"/>
</dbReference>
<organism evidence="11 12">
    <name type="scientific">Fervidobacterium nodosum (strain ATCC 35602 / DSM 5306 / Rt17-B1)</name>
    <dbReference type="NCBI Taxonomy" id="381764"/>
    <lineage>
        <taxon>Bacteria</taxon>
        <taxon>Thermotogati</taxon>
        <taxon>Thermotogota</taxon>
        <taxon>Thermotogae</taxon>
        <taxon>Thermotogales</taxon>
        <taxon>Fervidobacteriaceae</taxon>
        <taxon>Fervidobacterium</taxon>
    </lineage>
</organism>
<evidence type="ECO:0000313" key="12">
    <source>
        <dbReference type="Proteomes" id="UP000002415"/>
    </source>
</evidence>
<dbReference type="Gene3D" id="3.30.479.10">
    <property type="entry name" value="6-pyruvoyl tetrahydropterin synthase/QueD"/>
    <property type="match status" value="1"/>
</dbReference>
<comment type="catalytic activity">
    <reaction evidence="7 8">
        <text>7,8-dihydroneopterin 3'-triphosphate + H2O = 6-carboxy-5,6,7,8-tetrahydropterin + triphosphate + acetaldehyde + 2 H(+)</text>
        <dbReference type="Rhea" id="RHEA:27966"/>
        <dbReference type="ChEBI" id="CHEBI:15343"/>
        <dbReference type="ChEBI" id="CHEBI:15377"/>
        <dbReference type="ChEBI" id="CHEBI:15378"/>
        <dbReference type="ChEBI" id="CHEBI:18036"/>
        <dbReference type="ChEBI" id="CHEBI:58462"/>
        <dbReference type="ChEBI" id="CHEBI:61032"/>
        <dbReference type="EC" id="4.1.2.50"/>
    </reaction>
</comment>
<feature type="binding site" evidence="10">
    <location>
        <position position="27"/>
    </location>
    <ligand>
        <name>Zn(2+)</name>
        <dbReference type="ChEBI" id="CHEBI:29105"/>
    </ligand>
</feature>
<evidence type="ECO:0000256" key="5">
    <source>
        <dbReference type="ARBA" id="ARBA00022833"/>
    </source>
</evidence>
<protein>
    <recommendedName>
        <fullName evidence="3 8">6-carboxy-5,6,7,8-tetrahydropterin synthase</fullName>
        <ecNumber evidence="8">4.-.-.-</ecNumber>
    </recommendedName>
</protein>
<evidence type="ECO:0000256" key="1">
    <source>
        <dbReference type="ARBA" id="ARBA00005061"/>
    </source>
</evidence>
<keyword evidence="12" id="KW-1185">Reference proteome</keyword>
<dbReference type="STRING" id="381764.Fnod_1780"/>
<gene>
    <name evidence="11" type="ordered locus">Fnod_1780</name>
</gene>
<keyword evidence="4 8" id="KW-0479">Metal-binding</keyword>
<sequence length="118" mass="14025">MFCVVKEFTFDAAHNLVEYHGKCEKLHGHTYKLQIMVCGERDKEGMVIDFIDLKKIVQEEVLSYLDHAYINEIIPQPSAENIAEWIWNKLEEKLSSERYKLSEVRLWETPTSFVIYRK</sequence>
<name>A7HNY0_FERNB</name>
<reference evidence="11 12" key="1">
    <citation type="submission" date="2007-07" db="EMBL/GenBank/DDBJ databases">
        <title>Complete sequence of Fervidobacterium nodosum Rt17-B1.</title>
        <authorList>
            <consortium name="US DOE Joint Genome Institute"/>
            <person name="Copeland A."/>
            <person name="Lucas S."/>
            <person name="Lapidus A."/>
            <person name="Barry K."/>
            <person name="Glavina del Rio T."/>
            <person name="Dalin E."/>
            <person name="Tice H."/>
            <person name="Pitluck S."/>
            <person name="Saunders E."/>
            <person name="Brettin T."/>
            <person name="Bruce D."/>
            <person name="Detter J.C."/>
            <person name="Han C."/>
            <person name="Schmutz J."/>
            <person name="Larimer F."/>
            <person name="Land M."/>
            <person name="Hauser L."/>
            <person name="Kyrpides N."/>
            <person name="Mikhailova N."/>
            <person name="Nelson K."/>
            <person name="Gogarten J.P."/>
            <person name="Noll K."/>
            <person name="Richardson P."/>
        </authorList>
    </citation>
    <scope>NUCLEOTIDE SEQUENCE [LARGE SCALE GENOMIC DNA]</scope>
    <source>
        <strain evidence="12">ATCC 35602 / DSM 5306 / Rt17-B1</strain>
    </source>
</reference>
<evidence type="ECO:0000256" key="8">
    <source>
        <dbReference type="PIRNR" id="PIRNR006113"/>
    </source>
</evidence>
<dbReference type="eggNOG" id="COG0720">
    <property type="taxonomic scope" value="Bacteria"/>
</dbReference>
<dbReference type="AlphaFoldDB" id="A7HNY0"/>
<dbReference type="OrthoDB" id="9804698at2"/>
<evidence type="ECO:0000256" key="7">
    <source>
        <dbReference type="ARBA" id="ARBA00048807"/>
    </source>
</evidence>
<evidence type="ECO:0000256" key="10">
    <source>
        <dbReference type="PIRSR" id="PIRSR006113-2"/>
    </source>
</evidence>
<dbReference type="EMBL" id="CP000771">
    <property type="protein sequence ID" value="ABS61613.1"/>
    <property type="molecule type" value="Genomic_DNA"/>
</dbReference>
<comment type="similarity">
    <text evidence="2 8">Belongs to the PTPS family. QueD subfamily.</text>
</comment>
<dbReference type="UniPathway" id="UPA00391"/>
<dbReference type="InterPro" id="IPR038418">
    <property type="entry name" value="6-PTP_synth/QueD_sf"/>
</dbReference>
<dbReference type="PIRSF" id="PIRSF006113">
    <property type="entry name" value="PTP_synth"/>
    <property type="match status" value="1"/>
</dbReference>
<dbReference type="GO" id="GO:0008616">
    <property type="term" value="P:tRNA queuosine(34) biosynthetic process"/>
    <property type="evidence" value="ECO:0007669"/>
    <property type="project" value="UniProtKB-KW"/>
</dbReference>
<dbReference type="HOGENOM" id="CLU_111016_6_3_0"/>